<dbReference type="Proteomes" id="UP001204798">
    <property type="component" value="Unassembled WGS sequence"/>
</dbReference>
<protein>
    <submittedName>
        <fullName evidence="2">Tetratricopeptide (TPR) repeat protein</fullName>
    </submittedName>
</protein>
<evidence type="ECO:0000313" key="2">
    <source>
        <dbReference type="EMBL" id="MCS3918829.1"/>
    </source>
</evidence>
<evidence type="ECO:0000256" key="1">
    <source>
        <dbReference type="SAM" id="SignalP"/>
    </source>
</evidence>
<accession>A0ABT2ELK8</accession>
<dbReference type="SUPFAM" id="SSF48452">
    <property type="entry name" value="TPR-like"/>
    <property type="match status" value="1"/>
</dbReference>
<keyword evidence="3" id="KW-1185">Reference proteome</keyword>
<dbReference type="SUPFAM" id="SSF50494">
    <property type="entry name" value="Trypsin-like serine proteases"/>
    <property type="match status" value="1"/>
</dbReference>
<dbReference type="PRINTS" id="PR00834">
    <property type="entry name" value="PROTEASES2C"/>
</dbReference>
<proteinExistence type="predicted"/>
<dbReference type="InterPro" id="IPR001940">
    <property type="entry name" value="Peptidase_S1C"/>
</dbReference>
<dbReference type="PANTHER" id="PTHR22939">
    <property type="entry name" value="SERINE PROTEASE FAMILY S1C HTRA-RELATED"/>
    <property type="match status" value="1"/>
</dbReference>
<dbReference type="EMBL" id="JANUCP010000002">
    <property type="protein sequence ID" value="MCS3918829.1"/>
    <property type="molecule type" value="Genomic_DNA"/>
</dbReference>
<dbReference type="PANTHER" id="PTHR22939:SF129">
    <property type="entry name" value="SERINE PROTEASE HTRA2, MITOCHONDRIAL"/>
    <property type="match status" value="1"/>
</dbReference>
<evidence type="ECO:0000313" key="3">
    <source>
        <dbReference type="Proteomes" id="UP001204798"/>
    </source>
</evidence>
<reference evidence="2 3" key="1">
    <citation type="submission" date="2022-08" db="EMBL/GenBank/DDBJ databases">
        <title>Bacterial and archaeal communities from various locations to study Microbial Dark Matter (Phase II).</title>
        <authorList>
            <person name="Stepanauskas R."/>
        </authorList>
    </citation>
    <scope>NUCLEOTIDE SEQUENCE [LARGE SCALE GENOMIC DNA]</scope>
    <source>
        <strain evidence="2 3">PD1</strain>
    </source>
</reference>
<feature type="chain" id="PRO_5045607443" evidence="1">
    <location>
        <begin position="19"/>
        <end position="368"/>
    </location>
</feature>
<feature type="signal peptide" evidence="1">
    <location>
        <begin position="1"/>
        <end position="18"/>
    </location>
</feature>
<organism evidence="2 3">
    <name type="scientific">Candidatus Fervidibacter sacchari</name>
    <dbReference type="NCBI Taxonomy" id="1448929"/>
    <lineage>
        <taxon>Bacteria</taxon>
        <taxon>Candidatus Fervidibacterota</taxon>
        <taxon>Candidatus Fervidibacter</taxon>
    </lineage>
</organism>
<name>A0ABT2ELK8_9BACT</name>
<gene>
    <name evidence="2" type="ORF">M2350_001229</name>
</gene>
<sequence length="368" mass="39478">MRRYLLALSLLMASLATAQETVDWSSLVEKVMPAVVTIVSADAKDIVQGTGFIISSDGKIVTNFHVVAGKRNILARRSDGSFLVIKGILASDKANDLAILQAEGRNLPFVLLGNSDKAKVGETICVIGSPMLLEGTVSAGIISAVRKLRDGRKLLQITAPISKGNSGSPVFNRKGEVIGVASFALSEGQNLNFAVPSNAVKVLLKRLGITFNPLPPSPTLEERLERAYREAIQAAQKIEDAQARSLALRDIAEAMVEVGQFDLAIQVAQKIEDALDRSWALKDIAEAMAEAGQFNLAQQVALKIEDARVLSFALRFIAEVMAKVGQIERAVEVAEMIDEPVARLQALAAIIAVKREAEKKKERGSSGG</sequence>
<dbReference type="InterPro" id="IPR009003">
    <property type="entry name" value="Peptidase_S1_PA"/>
</dbReference>
<dbReference type="Gene3D" id="1.25.40.10">
    <property type="entry name" value="Tetratricopeptide repeat domain"/>
    <property type="match status" value="1"/>
</dbReference>
<dbReference type="Gene3D" id="2.40.10.120">
    <property type="match status" value="1"/>
</dbReference>
<dbReference type="InterPro" id="IPR011990">
    <property type="entry name" value="TPR-like_helical_dom_sf"/>
</dbReference>
<dbReference type="Pfam" id="PF13365">
    <property type="entry name" value="Trypsin_2"/>
    <property type="match status" value="1"/>
</dbReference>
<comment type="caution">
    <text evidence="2">The sequence shown here is derived from an EMBL/GenBank/DDBJ whole genome shotgun (WGS) entry which is preliminary data.</text>
</comment>
<dbReference type="RefSeq" id="WP_259094877.1">
    <property type="nucleotide sequence ID" value="NZ_CP130454.1"/>
</dbReference>
<keyword evidence="1" id="KW-0732">Signal</keyword>